<dbReference type="AlphaFoldDB" id="B3SFG4"/>
<accession>B3SFG4</accession>
<name>B3SFG4_TRIAD</name>
<proteinExistence type="predicted"/>
<keyword evidence="2" id="KW-1185">Reference proteome</keyword>
<dbReference type="InParanoid" id="B3SFG4"/>
<sequence>MADFLGKAGYLEGVRFPFKDGNIIITENSVYSCPNTPNSDDNSCYIKEIDLRKLSEISFGDKKLVDVIRELLTKEQKLFENMDIVAIRTSIASSLIEEIKQAMPDAKIPDKLLSIAEVDLTKCLDLLSSGVMVNDINFSEQDFDELSQLYDNNLEKFQALTSAEAADTYLEGGATFQELSQLYDNNLEKFQALTSAEAADTYLEGSATFQELSQLYEANYQKFEALTSKGAVDTYFLNGKVTFQELSQLYEANKEKFEALTSLEASDTYSSGSVSFQELSQLYDTKYQKFEALTSVEATYIYYSRGATFEELSQLYDTNQQKFKYTTIAFLETDATFKELRQLYDADLDKFKALTSQEAAYTYKA</sequence>
<evidence type="ECO:0000313" key="2">
    <source>
        <dbReference type="Proteomes" id="UP000009022"/>
    </source>
</evidence>
<dbReference type="KEGG" id="tad:TRIADDRAFT_62958"/>
<evidence type="ECO:0000313" key="1">
    <source>
        <dbReference type="EMBL" id="EDV18531.1"/>
    </source>
</evidence>
<organism evidence="1 2">
    <name type="scientific">Trichoplax adhaerens</name>
    <name type="common">Trichoplax reptans</name>
    <dbReference type="NCBI Taxonomy" id="10228"/>
    <lineage>
        <taxon>Eukaryota</taxon>
        <taxon>Metazoa</taxon>
        <taxon>Placozoa</taxon>
        <taxon>Uniplacotomia</taxon>
        <taxon>Trichoplacea</taxon>
        <taxon>Trichoplacidae</taxon>
        <taxon>Trichoplax</taxon>
    </lineage>
</organism>
<dbReference type="Proteomes" id="UP000009022">
    <property type="component" value="Unassembled WGS sequence"/>
</dbReference>
<gene>
    <name evidence="1" type="ORF">TRIADDRAFT_62958</name>
</gene>
<protein>
    <submittedName>
        <fullName evidence="1">Uncharacterized protein</fullName>
    </submittedName>
</protein>
<dbReference type="HOGENOM" id="CLU_759887_0_0_1"/>
<reference evidence="1 2" key="1">
    <citation type="journal article" date="2008" name="Nature">
        <title>The Trichoplax genome and the nature of placozoans.</title>
        <authorList>
            <person name="Srivastava M."/>
            <person name="Begovic E."/>
            <person name="Chapman J."/>
            <person name="Putnam N.H."/>
            <person name="Hellsten U."/>
            <person name="Kawashima T."/>
            <person name="Kuo A."/>
            <person name="Mitros T."/>
            <person name="Salamov A."/>
            <person name="Carpenter M.L."/>
            <person name="Signorovitch A.Y."/>
            <person name="Moreno M.A."/>
            <person name="Kamm K."/>
            <person name="Grimwood J."/>
            <person name="Schmutz J."/>
            <person name="Shapiro H."/>
            <person name="Grigoriev I.V."/>
            <person name="Buss L.W."/>
            <person name="Schierwater B."/>
            <person name="Dellaporta S.L."/>
            <person name="Rokhsar D.S."/>
        </authorList>
    </citation>
    <scope>NUCLEOTIDE SEQUENCE [LARGE SCALE GENOMIC DNA]</scope>
    <source>
        <strain evidence="1 2">Grell-BS-1999</strain>
    </source>
</reference>
<feature type="non-terminal residue" evidence="1">
    <location>
        <position position="365"/>
    </location>
</feature>
<dbReference type="EMBL" id="DS986257">
    <property type="protein sequence ID" value="EDV18531.1"/>
    <property type="molecule type" value="Genomic_DNA"/>
</dbReference>